<name>A0ABT3U1Y1_9ACTN</name>
<gene>
    <name evidence="2" type="ORF">OFY01_23750</name>
</gene>
<evidence type="ECO:0008006" key="4">
    <source>
        <dbReference type="Google" id="ProtNLM"/>
    </source>
</evidence>
<comment type="caution">
    <text evidence="2">The sequence shown here is derived from an EMBL/GenBank/DDBJ whole genome shotgun (WGS) entry which is preliminary data.</text>
</comment>
<feature type="region of interest" description="Disordered" evidence="1">
    <location>
        <begin position="1"/>
        <end position="26"/>
    </location>
</feature>
<reference evidence="2" key="1">
    <citation type="submission" date="2022-10" db="EMBL/GenBank/DDBJ databases">
        <title>Streptomyces beihaiensis sp. nov., a chitin degrading actinobacterium, isolated from shrimp pond soil.</title>
        <authorList>
            <person name="Xie J."/>
            <person name="Shen N."/>
        </authorList>
    </citation>
    <scope>NUCLEOTIDE SEQUENCE</scope>
    <source>
        <strain evidence="2">GXMU-J5</strain>
    </source>
</reference>
<keyword evidence="3" id="KW-1185">Reference proteome</keyword>
<dbReference type="EMBL" id="JAPHNL010000280">
    <property type="protein sequence ID" value="MCX3062716.1"/>
    <property type="molecule type" value="Genomic_DNA"/>
</dbReference>
<evidence type="ECO:0000313" key="2">
    <source>
        <dbReference type="EMBL" id="MCX3062716.1"/>
    </source>
</evidence>
<evidence type="ECO:0000256" key="1">
    <source>
        <dbReference type="SAM" id="MobiDB-lite"/>
    </source>
</evidence>
<dbReference type="Proteomes" id="UP001163064">
    <property type="component" value="Unassembled WGS sequence"/>
</dbReference>
<protein>
    <recommendedName>
        <fullName evidence="4">DUF2934 domain-containing protein</fullName>
    </recommendedName>
</protein>
<organism evidence="2 3">
    <name type="scientific">Streptomyces beihaiensis</name>
    <dbReference type="NCBI Taxonomy" id="2984495"/>
    <lineage>
        <taxon>Bacteria</taxon>
        <taxon>Bacillati</taxon>
        <taxon>Actinomycetota</taxon>
        <taxon>Actinomycetes</taxon>
        <taxon>Kitasatosporales</taxon>
        <taxon>Streptomycetaceae</taxon>
        <taxon>Streptomyces</taxon>
    </lineage>
</organism>
<dbReference type="RefSeq" id="WP_266603133.1">
    <property type="nucleotide sequence ID" value="NZ_JAPHNL010000280.1"/>
</dbReference>
<evidence type="ECO:0000313" key="3">
    <source>
        <dbReference type="Proteomes" id="UP001163064"/>
    </source>
</evidence>
<proteinExistence type="predicted"/>
<sequence>MGNSQERWKYQSLIPTSRTPPDTPDAAPIYSSLMEEWRQKGLTLPNRYDEEWHEAVTRDHWPRPE</sequence>
<accession>A0ABT3U1Y1</accession>